<gene>
    <name evidence="1" type="ORF">Hypma_008637</name>
</gene>
<proteinExistence type="predicted"/>
<evidence type="ECO:0000313" key="2">
    <source>
        <dbReference type="Proteomes" id="UP000076154"/>
    </source>
</evidence>
<keyword evidence="2" id="KW-1185">Reference proteome</keyword>
<evidence type="ECO:0000313" key="1">
    <source>
        <dbReference type="EMBL" id="RDB24057.1"/>
    </source>
</evidence>
<organism evidence="1 2">
    <name type="scientific">Hypsizygus marmoreus</name>
    <name type="common">White beech mushroom</name>
    <name type="synonym">Agaricus marmoreus</name>
    <dbReference type="NCBI Taxonomy" id="39966"/>
    <lineage>
        <taxon>Eukaryota</taxon>
        <taxon>Fungi</taxon>
        <taxon>Dikarya</taxon>
        <taxon>Basidiomycota</taxon>
        <taxon>Agaricomycotina</taxon>
        <taxon>Agaricomycetes</taxon>
        <taxon>Agaricomycetidae</taxon>
        <taxon>Agaricales</taxon>
        <taxon>Tricholomatineae</taxon>
        <taxon>Lyophyllaceae</taxon>
        <taxon>Hypsizygus</taxon>
    </lineage>
</organism>
<name>A0A369JU51_HYPMA</name>
<accession>A0A369JU51</accession>
<dbReference type="EMBL" id="LUEZ02000045">
    <property type="protein sequence ID" value="RDB24057.1"/>
    <property type="molecule type" value="Genomic_DNA"/>
</dbReference>
<dbReference type="Proteomes" id="UP000076154">
    <property type="component" value="Unassembled WGS sequence"/>
</dbReference>
<dbReference type="InParanoid" id="A0A369JU51"/>
<dbReference type="AlphaFoldDB" id="A0A369JU51"/>
<reference evidence="1" key="1">
    <citation type="submission" date="2018-04" db="EMBL/GenBank/DDBJ databases">
        <title>Whole genome sequencing of Hypsizygus marmoreus.</title>
        <authorList>
            <person name="Choi I.-G."/>
            <person name="Min B."/>
            <person name="Kim J.-G."/>
            <person name="Kim S."/>
            <person name="Oh Y.-L."/>
            <person name="Kong W.-S."/>
            <person name="Park H."/>
            <person name="Jeong J."/>
            <person name="Song E.-S."/>
        </authorList>
    </citation>
    <scope>NUCLEOTIDE SEQUENCE [LARGE SCALE GENOMIC DNA]</scope>
    <source>
        <strain evidence="1">51987-8</strain>
    </source>
</reference>
<comment type="caution">
    <text evidence="1">The sequence shown here is derived from an EMBL/GenBank/DDBJ whole genome shotgun (WGS) entry which is preliminary data.</text>
</comment>
<sequence>MQQVKFHVEALIKAEVLVELLGLDPYTATVAAVDARDAAIKCRTCLDLQLGRHIMIWNQAVFHALSAKHGDIPPVWKLVDDEDELEQARAILANTYQEWKRSEGNNAFLCTHCFHFPGKGSVAANVRSAHGEDATMDDYLPYTGSTVPWPANKAHFLPVATVDMEEAEA</sequence>
<protein>
    <submittedName>
        <fullName evidence="1">Uncharacterized protein</fullName>
    </submittedName>
</protein>